<reference evidence="3 4" key="1">
    <citation type="journal article" date="2024" name="Fungal Genet. Biol.">
        <title>The porcine skin microbiome exhibits broad fungal antagonism.</title>
        <authorList>
            <person name="De La Cruz K.F."/>
            <person name="Townsend E.C."/>
            <person name="Alex Cheong J.Z."/>
            <person name="Salamzade R."/>
            <person name="Liu A."/>
            <person name="Sandstrom S."/>
            <person name="Davila E."/>
            <person name="Huang L."/>
            <person name="Xu K.H."/>
            <person name="Wu S.Y."/>
            <person name="Meudt J.J."/>
            <person name="Shanmuganayagam D."/>
            <person name="Gibson A.L.F."/>
            <person name="Kalan L.R."/>
        </authorList>
    </citation>
    <scope>NUCLEOTIDE SEQUENCE [LARGE SCALE GENOMIC DNA]</scope>
    <source>
        <strain evidence="3 4">LK2625</strain>
    </source>
</reference>
<evidence type="ECO:0000313" key="3">
    <source>
        <dbReference type="EMBL" id="MEX3595224.1"/>
    </source>
</evidence>
<dbReference type="SUPFAM" id="SSF53335">
    <property type="entry name" value="S-adenosyl-L-methionine-dependent methyltransferases"/>
    <property type="match status" value="1"/>
</dbReference>
<keyword evidence="1 3" id="KW-0808">Transferase</keyword>
<evidence type="ECO:0000259" key="2">
    <source>
        <dbReference type="Pfam" id="PF13649"/>
    </source>
</evidence>
<name>A0ABV3V3A6_9MICC</name>
<dbReference type="Gene3D" id="3.40.50.150">
    <property type="entry name" value="Vaccinia Virus protein VP39"/>
    <property type="match status" value="1"/>
</dbReference>
<dbReference type="RefSeq" id="WP_095797057.1">
    <property type="nucleotide sequence ID" value="NZ_CAUREL010000010.1"/>
</dbReference>
<sequence length="205" mass="22257">MTHEHPEHKAPVTAQEWDARYDTEHIWSGNPNGALVAEASSLTPGSALDVGCGEGADAVWLAQRGWSVTGVDVSTVAVERARTAADAAGVEVRWLVQGFLDAPFIDFDLVSAQYPAIPKVGDHEVELHFAQAVKPGGLLMFVHHVMDDGPHGFDPADYVMPGDIAQYFAHAGWDFLVDEVRERRVSGGAGAHHSQDRVIVMRRPM</sequence>
<dbReference type="PANTHER" id="PTHR43861">
    <property type="entry name" value="TRANS-ACONITATE 2-METHYLTRANSFERASE-RELATED"/>
    <property type="match status" value="1"/>
</dbReference>
<comment type="caution">
    <text evidence="3">The sequence shown here is derived from an EMBL/GenBank/DDBJ whole genome shotgun (WGS) entry which is preliminary data.</text>
</comment>
<dbReference type="InterPro" id="IPR041698">
    <property type="entry name" value="Methyltransf_25"/>
</dbReference>
<evidence type="ECO:0000313" key="4">
    <source>
        <dbReference type="Proteomes" id="UP001558481"/>
    </source>
</evidence>
<accession>A0ABV3V3A6</accession>
<dbReference type="EC" id="2.1.-.-" evidence="3"/>
<keyword evidence="4" id="KW-1185">Reference proteome</keyword>
<dbReference type="Proteomes" id="UP001558481">
    <property type="component" value="Unassembled WGS sequence"/>
</dbReference>
<dbReference type="PANTHER" id="PTHR43861:SF3">
    <property type="entry name" value="PUTATIVE (AFU_ORTHOLOGUE AFUA_2G14390)-RELATED"/>
    <property type="match status" value="1"/>
</dbReference>
<keyword evidence="3" id="KW-0489">Methyltransferase</keyword>
<dbReference type="CDD" id="cd02440">
    <property type="entry name" value="AdoMet_MTases"/>
    <property type="match status" value="1"/>
</dbReference>
<dbReference type="GO" id="GO:0032259">
    <property type="term" value="P:methylation"/>
    <property type="evidence" value="ECO:0007669"/>
    <property type="project" value="UniProtKB-KW"/>
</dbReference>
<dbReference type="Pfam" id="PF13649">
    <property type="entry name" value="Methyltransf_25"/>
    <property type="match status" value="1"/>
</dbReference>
<protein>
    <submittedName>
        <fullName evidence="3">Class I SAM-dependent methyltransferase</fullName>
        <ecNumber evidence="3">2.1.-.-</ecNumber>
    </submittedName>
</protein>
<proteinExistence type="predicted"/>
<organism evidence="3 4">
    <name type="scientific">Kocuria carniphila</name>
    <dbReference type="NCBI Taxonomy" id="262208"/>
    <lineage>
        <taxon>Bacteria</taxon>
        <taxon>Bacillati</taxon>
        <taxon>Actinomycetota</taxon>
        <taxon>Actinomycetes</taxon>
        <taxon>Micrococcales</taxon>
        <taxon>Micrococcaceae</taxon>
        <taxon>Kocuria</taxon>
    </lineage>
</organism>
<dbReference type="InterPro" id="IPR029063">
    <property type="entry name" value="SAM-dependent_MTases_sf"/>
</dbReference>
<evidence type="ECO:0000256" key="1">
    <source>
        <dbReference type="ARBA" id="ARBA00022679"/>
    </source>
</evidence>
<gene>
    <name evidence="3" type="ORF">VVR66_10925</name>
</gene>
<feature type="domain" description="Methyltransferase" evidence="2">
    <location>
        <begin position="48"/>
        <end position="137"/>
    </location>
</feature>
<dbReference type="GO" id="GO:0008168">
    <property type="term" value="F:methyltransferase activity"/>
    <property type="evidence" value="ECO:0007669"/>
    <property type="project" value="UniProtKB-KW"/>
</dbReference>
<dbReference type="EMBL" id="JAYWLU010000011">
    <property type="protein sequence ID" value="MEX3595224.1"/>
    <property type="molecule type" value="Genomic_DNA"/>
</dbReference>